<feature type="region of interest" description="Disordered" evidence="1">
    <location>
        <begin position="1"/>
        <end position="22"/>
    </location>
</feature>
<sequence>MMGEGERLQTTSSPARTSGFPCRHSLFSQAAPQKPARHTHAPVSLRHVSLLGQCVEQLWLQWRPQWPSEHGALQRAPGATTRLVLMVPAPRWTPPLTPPARQTAALPGGRLAAVGVETVAPLQAARPKRARLTREEQTPVRGGISNSLKHHQQAKPRRLTGHGCSHSAPCQPAAQAQDPSAGSHLAPLAQRQVALQPGPQEPWEQGAEQSGPRQPATRGGQGGIESRSVDGQSSVDGHRLWTGHRLRTGHRLWTKHVPSTGEQSTAFLQEHPREQFFPVFRAHLRVCLSWQRHLRSQCMPYFPGAHMRSRQCGPLKPGSHRQAPSML</sequence>
<organism evidence="2 3">
    <name type="scientific">Liparis tanakae</name>
    <name type="common">Tanaka's snailfish</name>
    <dbReference type="NCBI Taxonomy" id="230148"/>
    <lineage>
        <taxon>Eukaryota</taxon>
        <taxon>Metazoa</taxon>
        <taxon>Chordata</taxon>
        <taxon>Craniata</taxon>
        <taxon>Vertebrata</taxon>
        <taxon>Euteleostomi</taxon>
        <taxon>Actinopterygii</taxon>
        <taxon>Neopterygii</taxon>
        <taxon>Teleostei</taxon>
        <taxon>Neoteleostei</taxon>
        <taxon>Acanthomorphata</taxon>
        <taxon>Eupercaria</taxon>
        <taxon>Perciformes</taxon>
        <taxon>Cottioidei</taxon>
        <taxon>Cottales</taxon>
        <taxon>Liparidae</taxon>
        <taxon>Liparis</taxon>
    </lineage>
</organism>
<comment type="caution">
    <text evidence="2">The sequence shown here is derived from an EMBL/GenBank/DDBJ whole genome shotgun (WGS) entry which is preliminary data.</text>
</comment>
<dbReference type="EMBL" id="SRLO01000899">
    <property type="protein sequence ID" value="TNN44491.1"/>
    <property type="molecule type" value="Genomic_DNA"/>
</dbReference>
<keyword evidence="3" id="KW-1185">Reference proteome</keyword>
<evidence type="ECO:0000313" key="3">
    <source>
        <dbReference type="Proteomes" id="UP000314294"/>
    </source>
</evidence>
<dbReference type="AlphaFoldDB" id="A0A4Z2FTZ5"/>
<feature type="region of interest" description="Disordered" evidence="1">
    <location>
        <begin position="124"/>
        <end position="184"/>
    </location>
</feature>
<proteinExistence type="predicted"/>
<evidence type="ECO:0000256" key="1">
    <source>
        <dbReference type="SAM" id="MobiDB-lite"/>
    </source>
</evidence>
<feature type="compositionally biased region" description="Low complexity" evidence="1">
    <location>
        <begin position="165"/>
        <end position="181"/>
    </location>
</feature>
<dbReference type="Proteomes" id="UP000314294">
    <property type="component" value="Unassembled WGS sequence"/>
</dbReference>
<protein>
    <submittedName>
        <fullName evidence="2">Uncharacterized protein</fullName>
    </submittedName>
</protein>
<feature type="compositionally biased region" description="Basic residues" evidence="1">
    <location>
        <begin position="148"/>
        <end position="160"/>
    </location>
</feature>
<feature type="region of interest" description="Disordered" evidence="1">
    <location>
        <begin position="197"/>
        <end position="242"/>
    </location>
</feature>
<evidence type="ECO:0000313" key="2">
    <source>
        <dbReference type="EMBL" id="TNN44491.1"/>
    </source>
</evidence>
<reference evidence="2 3" key="1">
    <citation type="submission" date="2019-03" db="EMBL/GenBank/DDBJ databases">
        <title>First draft genome of Liparis tanakae, snailfish: a comprehensive survey of snailfish specific genes.</title>
        <authorList>
            <person name="Kim W."/>
            <person name="Song I."/>
            <person name="Jeong J.-H."/>
            <person name="Kim D."/>
            <person name="Kim S."/>
            <person name="Ryu S."/>
            <person name="Song J.Y."/>
            <person name="Lee S.K."/>
        </authorList>
    </citation>
    <scope>NUCLEOTIDE SEQUENCE [LARGE SCALE GENOMIC DNA]</scope>
    <source>
        <tissue evidence="2">Muscle</tissue>
    </source>
</reference>
<accession>A0A4Z2FTZ5</accession>
<gene>
    <name evidence="2" type="ORF">EYF80_045313</name>
</gene>
<name>A0A4Z2FTZ5_9TELE</name>